<keyword evidence="1 5" id="KW-0055">Arginine biosynthesis</keyword>
<dbReference type="UniPathway" id="UPA00068">
    <property type="reaction ID" value="UER00108"/>
</dbReference>
<protein>
    <recommendedName>
        <fullName evidence="5">N-acetyl-gamma-glutamyl-phosphate reductase</fullName>
        <shortName evidence="5">AGPR</shortName>
        <ecNumber evidence="5">1.2.1.38</ecNumber>
    </recommendedName>
    <alternativeName>
        <fullName evidence="5">N-acetyl-glutamate semialdehyde dehydrogenase</fullName>
        <shortName evidence="5">NAGSA dehydrogenase</shortName>
    </alternativeName>
</protein>
<keyword evidence="9" id="KW-1185">Reference proteome</keyword>
<gene>
    <name evidence="5" type="primary">argC</name>
    <name evidence="8" type="ORF">TDSAC_1169</name>
</gene>
<keyword evidence="2 5" id="KW-0028">Amino-acid biosynthesis</keyword>
<dbReference type="InterPro" id="IPR023013">
    <property type="entry name" value="AGPR_AS"/>
</dbReference>
<dbReference type="CDD" id="cd23934">
    <property type="entry name" value="AGPR_1_C"/>
    <property type="match status" value="1"/>
</dbReference>
<keyword evidence="5" id="KW-0963">Cytoplasm</keyword>
<dbReference type="InterPro" id="IPR058924">
    <property type="entry name" value="AGPR_dimerisation_dom"/>
</dbReference>
<organism evidence="8 9">
    <name type="scientific">Thermodesulfobium acidiphilum</name>
    <dbReference type="NCBI Taxonomy" id="1794699"/>
    <lineage>
        <taxon>Bacteria</taxon>
        <taxon>Pseudomonadati</taxon>
        <taxon>Thermodesulfobiota</taxon>
        <taxon>Thermodesulfobiia</taxon>
        <taxon>Thermodesulfobiales</taxon>
        <taxon>Thermodesulfobiaceae</taxon>
        <taxon>Thermodesulfobium</taxon>
    </lineage>
</organism>
<dbReference type="Proteomes" id="UP000244792">
    <property type="component" value="Chromosome"/>
</dbReference>
<evidence type="ECO:0000313" key="8">
    <source>
        <dbReference type="EMBL" id="AWB10514.1"/>
    </source>
</evidence>
<comment type="catalytic activity">
    <reaction evidence="5">
        <text>N-acetyl-L-glutamate 5-semialdehyde + phosphate + NADP(+) = N-acetyl-L-glutamyl 5-phosphate + NADPH + H(+)</text>
        <dbReference type="Rhea" id="RHEA:21588"/>
        <dbReference type="ChEBI" id="CHEBI:15378"/>
        <dbReference type="ChEBI" id="CHEBI:29123"/>
        <dbReference type="ChEBI" id="CHEBI:43474"/>
        <dbReference type="ChEBI" id="CHEBI:57783"/>
        <dbReference type="ChEBI" id="CHEBI:57936"/>
        <dbReference type="ChEBI" id="CHEBI:58349"/>
        <dbReference type="EC" id="1.2.1.38"/>
    </reaction>
</comment>
<comment type="subcellular location">
    <subcellularLocation>
        <location evidence="5">Cytoplasm</location>
    </subcellularLocation>
</comment>
<dbReference type="PANTHER" id="PTHR32338">
    <property type="entry name" value="N-ACETYL-GAMMA-GLUTAMYL-PHOSPHATE REDUCTASE, CHLOROPLASTIC-RELATED-RELATED"/>
    <property type="match status" value="1"/>
</dbReference>
<keyword evidence="4 5" id="KW-0560">Oxidoreductase</keyword>
<dbReference type="Gene3D" id="3.40.50.720">
    <property type="entry name" value="NAD(P)-binding Rossmann-like Domain"/>
    <property type="match status" value="1"/>
</dbReference>
<dbReference type="AlphaFoldDB" id="A0A2R4W1B2"/>
<evidence type="ECO:0000256" key="5">
    <source>
        <dbReference type="HAMAP-Rule" id="MF_00150"/>
    </source>
</evidence>
<dbReference type="CDD" id="cd17895">
    <property type="entry name" value="AGPR_1_N"/>
    <property type="match status" value="1"/>
</dbReference>
<dbReference type="SUPFAM" id="SSF51735">
    <property type="entry name" value="NAD(P)-binding Rossmann-fold domains"/>
    <property type="match status" value="1"/>
</dbReference>
<dbReference type="Pfam" id="PF01118">
    <property type="entry name" value="Semialdhyde_dh"/>
    <property type="match status" value="1"/>
</dbReference>
<dbReference type="GO" id="GO:0051287">
    <property type="term" value="F:NAD binding"/>
    <property type="evidence" value="ECO:0007669"/>
    <property type="project" value="InterPro"/>
</dbReference>
<evidence type="ECO:0000256" key="2">
    <source>
        <dbReference type="ARBA" id="ARBA00022605"/>
    </source>
</evidence>
<feature type="domain" description="Semialdehyde dehydrogenase NAD-binding" evidence="7">
    <location>
        <begin position="5"/>
        <end position="143"/>
    </location>
</feature>
<dbReference type="KEGG" id="taci:TDSAC_1169"/>
<dbReference type="Gene3D" id="3.30.360.10">
    <property type="entry name" value="Dihydrodipicolinate Reductase, domain 2"/>
    <property type="match status" value="1"/>
</dbReference>
<evidence type="ECO:0000313" key="9">
    <source>
        <dbReference type="Proteomes" id="UP000244792"/>
    </source>
</evidence>
<dbReference type="HAMAP" id="MF_00150">
    <property type="entry name" value="ArgC_type1"/>
    <property type="match status" value="1"/>
</dbReference>
<dbReference type="PANTHER" id="PTHR32338:SF10">
    <property type="entry name" value="N-ACETYL-GAMMA-GLUTAMYL-PHOSPHATE REDUCTASE, CHLOROPLASTIC-RELATED"/>
    <property type="match status" value="1"/>
</dbReference>
<dbReference type="RefSeq" id="WP_108309308.1">
    <property type="nucleotide sequence ID" value="NZ_CP020921.1"/>
</dbReference>
<keyword evidence="3 5" id="KW-0521">NADP</keyword>
<name>A0A2R4W1B2_THEAF</name>
<comment type="similarity">
    <text evidence="5">Belongs to the NAGSA dehydrogenase family. Type 1 subfamily.</text>
</comment>
<dbReference type="GO" id="GO:0003942">
    <property type="term" value="F:N-acetyl-gamma-glutamyl-phosphate reductase activity"/>
    <property type="evidence" value="ECO:0007669"/>
    <property type="project" value="UniProtKB-UniRule"/>
</dbReference>
<feature type="active site" evidence="5 6">
    <location>
        <position position="151"/>
    </location>
</feature>
<evidence type="ECO:0000256" key="1">
    <source>
        <dbReference type="ARBA" id="ARBA00022571"/>
    </source>
</evidence>
<comment type="pathway">
    <text evidence="5">Amino-acid biosynthesis; L-arginine biosynthesis; N(2)-acetyl-L-ornithine from L-glutamate: step 3/4.</text>
</comment>
<evidence type="ECO:0000256" key="3">
    <source>
        <dbReference type="ARBA" id="ARBA00022857"/>
    </source>
</evidence>
<evidence type="ECO:0000256" key="6">
    <source>
        <dbReference type="PROSITE-ProRule" id="PRU10010"/>
    </source>
</evidence>
<dbReference type="GO" id="GO:0070401">
    <property type="term" value="F:NADP+ binding"/>
    <property type="evidence" value="ECO:0007669"/>
    <property type="project" value="InterPro"/>
</dbReference>
<dbReference type="InterPro" id="IPR036291">
    <property type="entry name" value="NAD(P)-bd_dom_sf"/>
</dbReference>
<evidence type="ECO:0000259" key="7">
    <source>
        <dbReference type="SMART" id="SM00859"/>
    </source>
</evidence>
<dbReference type="InterPro" id="IPR000706">
    <property type="entry name" value="AGPR_type-1"/>
</dbReference>
<proteinExistence type="inferred from homology"/>
<dbReference type="EC" id="1.2.1.38" evidence="5"/>
<dbReference type="GO" id="GO:0006526">
    <property type="term" value="P:L-arginine biosynthetic process"/>
    <property type="evidence" value="ECO:0007669"/>
    <property type="project" value="UniProtKB-UniRule"/>
</dbReference>
<dbReference type="Pfam" id="PF22698">
    <property type="entry name" value="Semialdhyde_dhC_1"/>
    <property type="match status" value="1"/>
</dbReference>
<dbReference type="NCBIfam" id="TIGR01850">
    <property type="entry name" value="argC"/>
    <property type="match status" value="1"/>
</dbReference>
<dbReference type="OrthoDB" id="9801289at2"/>
<dbReference type="SMART" id="SM00859">
    <property type="entry name" value="Semialdhyde_dh"/>
    <property type="match status" value="1"/>
</dbReference>
<comment type="function">
    <text evidence="5">Catalyzes the NADPH-dependent reduction of N-acetyl-5-glutamyl phosphate to yield N-acetyl-L-glutamate 5-semialdehyde.</text>
</comment>
<dbReference type="PROSITE" id="PS01224">
    <property type="entry name" value="ARGC"/>
    <property type="match status" value="1"/>
</dbReference>
<accession>A0A2R4W1B2</accession>
<dbReference type="SUPFAM" id="SSF55347">
    <property type="entry name" value="Glyceraldehyde-3-phosphate dehydrogenase-like, C-terminal domain"/>
    <property type="match status" value="1"/>
</dbReference>
<evidence type="ECO:0000256" key="4">
    <source>
        <dbReference type="ARBA" id="ARBA00023002"/>
    </source>
</evidence>
<dbReference type="GO" id="GO:0005737">
    <property type="term" value="C:cytoplasm"/>
    <property type="evidence" value="ECO:0007669"/>
    <property type="project" value="UniProtKB-SubCell"/>
</dbReference>
<dbReference type="InterPro" id="IPR000534">
    <property type="entry name" value="Semialdehyde_DH_NAD-bd"/>
</dbReference>
<dbReference type="EMBL" id="CP020921">
    <property type="protein sequence ID" value="AWB10514.1"/>
    <property type="molecule type" value="Genomic_DNA"/>
</dbReference>
<reference evidence="8 9" key="1">
    <citation type="submission" date="2017-04" db="EMBL/GenBank/DDBJ databases">
        <title>Genomic insights into metabolism of Thermodesulfobium acidiphilum.</title>
        <authorList>
            <person name="Toshchakov S.V."/>
            <person name="Frolov E.N."/>
            <person name="Kublanov I.V."/>
            <person name="Samarov N.I."/>
            <person name="Novikov A."/>
            <person name="Lebedinsky A.V."/>
            <person name="Bonch-Osmolovskaya E.A."/>
            <person name="Chernyh N.A."/>
        </authorList>
    </citation>
    <scope>NUCLEOTIDE SEQUENCE [LARGE SCALE GENOMIC DNA]</scope>
    <source>
        <strain evidence="8 9">3127-1</strain>
    </source>
</reference>
<sequence length="346" mass="39160">MKKIKVGIFGATGYAGLNIFRILSNHPYVDLKYLSSRSYNGESYKKLFPSFNTDIVLKTSDPEVAKDLDACFIALPAGETSKFVTKLIEYNNNIVIIDLGADFRFKDKEIYEKTYGIEHSCPEILKNSVYGLPEINREKIKRVKIIGNPGCYPTSILLGLYPIIDRFKGSIENIIADSKSGVSGAGRKLSKDFLFCEVNESVKPYGAKFHRHQPEMNDQIKLISKDAPELIFTPHLIPMQRGILSTIYVFFKEDLPEENEIKKLYYEKYRNEKFIQILENDLPTTGMVRSSNLCAINICKTSNRVIKIFSAIDNLIKGASGQAVQNLNIIFDFPEELSLTTLPEVI</sequence>
<dbReference type="InterPro" id="IPR050085">
    <property type="entry name" value="AGPR"/>
</dbReference>